<proteinExistence type="predicted"/>
<dbReference type="EMBL" id="JAUORK010000001">
    <property type="protein sequence ID" value="MDO6670503.1"/>
    <property type="molecule type" value="Genomic_DNA"/>
</dbReference>
<accession>A0AAP4TY95</accession>
<evidence type="ECO:0000313" key="1">
    <source>
        <dbReference type="EMBL" id="MDO6670503.1"/>
    </source>
</evidence>
<dbReference type="RefSeq" id="WP_303592304.1">
    <property type="nucleotide sequence ID" value="NZ_JAUORK010000001.1"/>
</dbReference>
<dbReference type="AlphaFoldDB" id="A0AAP4TY95"/>
<evidence type="ECO:0000313" key="2">
    <source>
        <dbReference type="Proteomes" id="UP001170481"/>
    </source>
</evidence>
<comment type="caution">
    <text evidence="1">The sequence shown here is derived from an EMBL/GenBank/DDBJ whole genome shotgun (WGS) entry which is preliminary data.</text>
</comment>
<dbReference type="Proteomes" id="UP001170481">
    <property type="component" value="Unassembled WGS sequence"/>
</dbReference>
<reference evidence="1" key="1">
    <citation type="submission" date="2023-07" db="EMBL/GenBank/DDBJ databases">
        <title>Genome content predicts the carbon catabolic preferences of heterotrophic bacteria.</title>
        <authorList>
            <person name="Gralka M."/>
        </authorList>
    </citation>
    <scope>NUCLEOTIDE SEQUENCE</scope>
    <source>
        <strain evidence="1">C2R13</strain>
    </source>
</reference>
<name>A0AAP4TY95_9GAMM</name>
<organism evidence="1 2">
    <name type="scientific">Cobetia amphilecti</name>
    <dbReference type="NCBI Taxonomy" id="1055104"/>
    <lineage>
        <taxon>Bacteria</taxon>
        <taxon>Pseudomonadati</taxon>
        <taxon>Pseudomonadota</taxon>
        <taxon>Gammaproteobacteria</taxon>
        <taxon>Oceanospirillales</taxon>
        <taxon>Halomonadaceae</taxon>
        <taxon>Cobetia</taxon>
    </lineage>
</organism>
<sequence length="192" mass="22510">MSQEKEINLRAVKYTRTIYEHNFLEAIAINQLENAKSEKEGYRFRWIIPSMAFSVFRVEALCNIYGSQLFQHWKHFESMSLIGKVTMISEFLEIKVDFSEEPWQSLATMVKFRNTLVHAKPRKASKNYNIDKKFIHILPQFPDSDKTIMSFSSISNAEKFEKSATNLEMLWLSYTSNSKYKVDTIGRPKVSE</sequence>
<gene>
    <name evidence="1" type="ORF">Q4535_00085</name>
</gene>
<protein>
    <submittedName>
        <fullName evidence="1">Uncharacterized protein</fullName>
    </submittedName>
</protein>